<feature type="domain" description="CN hydrolase" evidence="3">
    <location>
        <begin position="292"/>
        <end position="495"/>
    </location>
</feature>
<evidence type="ECO:0000256" key="1">
    <source>
        <dbReference type="ARBA" id="ARBA00022801"/>
    </source>
</evidence>
<protein>
    <submittedName>
        <fullName evidence="4">Predicted amidohydrolase</fullName>
    </submittedName>
</protein>
<sequence>MSRLGIACVQLEALGLERAEEALERALQGVEEAGRHRPDLILLPECTYPAYYLHSLEAYHRAEPRPLEEVLRLFGEKARRHRAYVAVGLVRPHPSGRLRNSVALINPHGQVLGFHDKLFLWHFDREWFDPGSELPVFDLPFGQVGLMICADARMPEIPRTLALRGARLILDATALVTSTGAPEARTNPQVTYLLPARALENGLWIAWANKVGVEAESILYCGRSGVVGPDGAYRALGSPDREEIVLAEVDLAAAPGPRARPSTPALWWNTPGEALPVARRLREPIPADSMYLRVGILQLKPYEDPEAWRRRVEELGERLIRQGASLLILPGIPEGWERAPAYQQTTTLDALQALSARLACGLIAPLVDEGHVGIHLIDRGQEIARRRVGDPPRAMETPWGGLGVLGSEEIWAPEIARSLMAQGAELLIWLPSARRATDDLLARTRADENRVFLVRASPLFGEPSAPAAVFDPLGQPLATGLPDREQGILASLFRPLTRHKEMAPGSHIVFDRPSVPSPHPAGSGAGG</sequence>
<feature type="domain" description="CN hydrolase" evidence="3">
    <location>
        <begin position="4"/>
        <end position="251"/>
    </location>
</feature>
<dbReference type="PROSITE" id="PS50263">
    <property type="entry name" value="CN_HYDROLASE"/>
    <property type="match status" value="2"/>
</dbReference>
<accession>A0A212RUC3</accession>
<dbReference type="GO" id="GO:0016811">
    <property type="term" value="F:hydrolase activity, acting on carbon-nitrogen (but not peptide) bonds, in linear amides"/>
    <property type="evidence" value="ECO:0007669"/>
    <property type="project" value="TreeGrafter"/>
</dbReference>
<dbReference type="Gene3D" id="3.60.110.10">
    <property type="entry name" value="Carbon-nitrogen hydrolase"/>
    <property type="match status" value="2"/>
</dbReference>
<organism evidence="4 5">
    <name type="scientific">Thermoflexus hugenholtzii JAD2</name>
    <dbReference type="NCBI Taxonomy" id="877466"/>
    <lineage>
        <taxon>Bacteria</taxon>
        <taxon>Bacillati</taxon>
        <taxon>Chloroflexota</taxon>
        <taxon>Thermoflexia</taxon>
        <taxon>Thermoflexales</taxon>
        <taxon>Thermoflexaceae</taxon>
        <taxon>Thermoflexus</taxon>
    </lineage>
</organism>
<dbReference type="InterPro" id="IPR036526">
    <property type="entry name" value="C-N_Hydrolase_sf"/>
</dbReference>
<dbReference type="AlphaFoldDB" id="A0A212RUC3"/>
<dbReference type="CDD" id="cd07197">
    <property type="entry name" value="nitrilase"/>
    <property type="match status" value="2"/>
</dbReference>
<dbReference type="PANTHER" id="PTHR43674:SF16">
    <property type="entry name" value="CARBON-NITROGEN FAMILY, PUTATIVE (AFU_ORTHOLOGUE AFUA_5G02350)-RELATED"/>
    <property type="match status" value="1"/>
</dbReference>
<feature type="region of interest" description="Disordered" evidence="2">
    <location>
        <begin position="507"/>
        <end position="527"/>
    </location>
</feature>
<name>A0A212RUC3_9CHLR</name>
<dbReference type="SUPFAM" id="SSF56317">
    <property type="entry name" value="Carbon-nitrogen hydrolase"/>
    <property type="match status" value="2"/>
</dbReference>
<dbReference type="InterPro" id="IPR003010">
    <property type="entry name" value="C-N_Hydrolase"/>
</dbReference>
<reference evidence="5" key="1">
    <citation type="submission" date="2017-06" db="EMBL/GenBank/DDBJ databases">
        <authorList>
            <person name="Varghese N."/>
            <person name="Submissions S."/>
        </authorList>
    </citation>
    <scope>NUCLEOTIDE SEQUENCE [LARGE SCALE GENOMIC DNA]</scope>
    <source>
        <strain evidence="5">JAD2</strain>
    </source>
</reference>
<dbReference type="RefSeq" id="WP_088572522.1">
    <property type="nucleotide sequence ID" value="NZ_FYEK01000078.1"/>
</dbReference>
<gene>
    <name evidence="4" type="ORF">SAMN02746019_00028470</name>
</gene>
<dbReference type="Pfam" id="PF00795">
    <property type="entry name" value="CN_hydrolase"/>
    <property type="match status" value="2"/>
</dbReference>
<proteinExistence type="predicted"/>
<dbReference type="Proteomes" id="UP000197025">
    <property type="component" value="Unassembled WGS sequence"/>
</dbReference>
<dbReference type="OrthoDB" id="9811121at2"/>
<keyword evidence="1 4" id="KW-0378">Hydrolase</keyword>
<evidence type="ECO:0000313" key="4">
    <source>
        <dbReference type="EMBL" id="SNB76282.1"/>
    </source>
</evidence>
<keyword evidence="5" id="KW-1185">Reference proteome</keyword>
<evidence type="ECO:0000256" key="2">
    <source>
        <dbReference type="SAM" id="MobiDB-lite"/>
    </source>
</evidence>
<dbReference type="EMBL" id="FYEK01000078">
    <property type="protein sequence ID" value="SNB76282.1"/>
    <property type="molecule type" value="Genomic_DNA"/>
</dbReference>
<dbReference type="InterPro" id="IPR050345">
    <property type="entry name" value="Aliph_Amidase/BUP"/>
</dbReference>
<evidence type="ECO:0000313" key="5">
    <source>
        <dbReference type="Proteomes" id="UP000197025"/>
    </source>
</evidence>
<dbReference type="PANTHER" id="PTHR43674">
    <property type="entry name" value="NITRILASE C965.09-RELATED"/>
    <property type="match status" value="1"/>
</dbReference>
<evidence type="ECO:0000259" key="3">
    <source>
        <dbReference type="PROSITE" id="PS50263"/>
    </source>
</evidence>
<dbReference type="InParanoid" id="A0A212RUC3"/>